<dbReference type="Gene3D" id="3.30.70.100">
    <property type="match status" value="1"/>
</dbReference>
<dbReference type="PROSITE" id="PS00151">
    <property type="entry name" value="ACYLPHOSPHATASE_2"/>
    <property type="match status" value="1"/>
</dbReference>
<dbReference type="SUPFAM" id="SSF54975">
    <property type="entry name" value="Acylphosphatase/BLUF domain-like"/>
    <property type="match status" value="1"/>
</dbReference>
<dbReference type="PRINTS" id="PR00112">
    <property type="entry name" value="ACYLPHPHTASE"/>
</dbReference>
<evidence type="ECO:0000256" key="1">
    <source>
        <dbReference type="ARBA" id="ARBA00005614"/>
    </source>
</evidence>
<dbReference type="InterPro" id="IPR017968">
    <property type="entry name" value="Acylphosphatase_CS"/>
</dbReference>
<evidence type="ECO:0000256" key="6">
    <source>
        <dbReference type="RuleBase" id="RU004168"/>
    </source>
</evidence>
<protein>
    <recommendedName>
        <fullName evidence="2 4">Acylphosphatase</fullName>
        <ecNumber evidence="2 4">3.6.1.7</ecNumber>
    </recommendedName>
</protein>
<keyword evidence="4 5" id="KW-0378">Hydrolase</keyword>
<dbReference type="PANTHER" id="PTHR47268">
    <property type="entry name" value="ACYLPHOSPHATASE"/>
    <property type="match status" value="1"/>
</dbReference>
<organism evidence="8 9">
    <name type="scientific">Aquamicrobium lusatiense</name>
    <dbReference type="NCBI Taxonomy" id="89772"/>
    <lineage>
        <taxon>Bacteria</taxon>
        <taxon>Pseudomonadati</taxon>
        <taxon>Pseudomonadota</taxon>
        <taxon>Alphaproteobacteria</taxon>
        <taxon>Hyphomicrobiales</taxon>
        <taxon>Phyllobacteriaceae</taxon>
        <taxon>Aquamicrobium</taxon>
    </lineage>
</organism>
<reference evidence="8 9" key="1">
    <citation type="submission" date="2020-08" db="EMBL/GenBank/DDBJ databases">
        <title>Genomic Encyclopedia of Type Strains, Phase IV (KMG-IV): sequencing the most valuable type-strain genomes for metagenomic binning, comparative biology and taxonomic classification.</title>
        <authorList>
            <person name="Goeker M."/>
        </authorList>
    </citation>
    <scope>NUCLEOTIDE SEQUENCE [LARGE SCALE GENOMIC DNA]</scope>
    <source>
        <strain evidence="8 9">DSM 11099</strain>
    </source>
</reference>
<feature type="domain" description="Acylphosphatase-like" evidence="7">
    <location>
        <begin position="5"/>
        <end position="92"/>
    </location>
</feature>
<evidence type="ECO:0000256" key="5">
    <source>
        <dbReference type="RuleBase" id="RU000553"/>
    </source>
</evidence>
<dbReference type="Pfam" id="PF00708">
    <property type="entry name" value="Acylphosphatase"/>
    <property type="match status" value="1"/>
</dbReference>
<comment type="similarity">
    <text evidence="1 6">Belongs to the acylphosphatase family.</text>
</comment>
<dbReference type="GO" id="GO:0003998">
    <property type="term" value="F:acylphosphatase activity"/>
    <property type="evidence" value="ECO:0007669"/>
    <property type="project" value="UniProtKB-EC"/>
</dbReference>
<feature type="active site" evidence="4">
    <location>
        <position position="20"/>
    </location>
</feature>
<comment type="caution">
    <text evidence="8">The sequence shown here is derived from an EMBL/GenBank/DDBJ whole genome shotgun (WGS) entry which is preliminary data.</text>
</comment>
<comment type="catalytic activity">
    <reaction evidence="3 4 5">
        <text>an acyl phosphate + H2O = a carboxylate + phosphate + H(+)</text>
        <dbReference type="Rhea" id="RHEA:14965"/>
        <dbReference type="ChEBI" id="CHEBI:15377"/>
        <dbReference type="ChEBI" id="CHEBI:15378"/>
        <dbReference type="ChEBI" id="CHEBI:29067"/>
        <dbReference type="ChEBI" id="CHEBI:43474"/>
        <dbReference type="ChEBI" id="CHEBI:59918"/>
        <dbReference type="EC" id="3.6.1.7"/>
    </reaction>
</comment>
<sequence length="92" mass="10167">MSARTVTVRVRGRVQGVGFRYWTQEEAERLGLVGWVRNEADGSVKSLFSGADEAVAEMLERLRQGPRGAVVSDVEILPPGVQNVPADFRILR</sequence>
<evidence type="ECO:0000259" key="7">
    <source>
        <dbReference type="PROSITE" id="PS51160"/>
    </source>
</evidence>
<dbReference type="PROSITE" id="PS51160">
    <property type="entry name" value="ACYLPHOSPHATASE_3"/>
    <property type="match status" value="1"/>
</dbReference>
<dbReference type="Proteomes" id="UP000533306">
    <property type="component" value="Unassembled WGS sequence"/>
</dbReference>
<dbReference type="AlphaFoldDB" id="A0A7W9S0X2"/>
<dbReference type="PROSITE" id="PS00150">
    <property type="entry name" value="ACYLPHOSPHATASE_1"/>
    <property type="match status" value="1"/>
</dbReference>
<dbReference type="EC" id="3.6.1.7" evidence="2 4"/>
<gene>
    <name evidence="8" type="ORF">HNR59_001417</name>
</gene>
<dbReference type="InterPro" id="IPR001792">
    <property type="entry name" value="Acylphosphatase-like_dom"/>
</dbReference>
<dbReference type="InterPro" id="IPR036046">
    <property type="entry name" value="Acylphosphatase-like_dom_sf"/>
</dbReference>
<keyword evidence="9" id="KW-1185">Reference proteome</keyword>
<dbReference type="RefSeq" id="WP_343060711.1">
    <property type="nucleotide sequence ID" value="NZ_JACHEU010000001.1"/>
</dbReference>
<evidence type="ECO:0000313" key="8">
    <source>
        <dbReference type="EMBL" id="MBB6012072.1"/>
    </source>
</evidence>
<evidence type="ECO:0000256" key="2">
    <source>
        <dbReference type="ARBA" id="ARBA00012150"/>
    </source>
</evidence>
<evidence type="ECO:0000256" key="4">
    <source>
        <dbReference type="PROSITE-ProRule" id="PRU00520"/>
    </source>
</evidence>
<dbReference type="InterPro" id="IPR020456">
    <property type="entry name" value="Acylphosphatase"/>
</dbReference>
<evidence type="ECO:0000313" key="9">
    <source>
        <dbReference type="Proteomes" id="UP000533306"/>
    </source>
</evidence>
<name>A0A7W9S0X2_9HYPH</name>
<evidence type="ECO:0000256" key="3">
    <source>
        <dbReference type="ARBA" id="ARBA00047645"/>
    </source>
</evidence>
<accession>A0A7W9S0X2</accession>
<dbReference type="EMBL" id="JACHEU010000001">
    <property type="protein sequence ID" value="MBB6012072.1"/>
    <property type="molecule type" value="Genomic_DNA"/>
</dbReference>
<dbReference type="PANTHER" id="PTHR47268:SF4">
    <property type="entry name" value="ACYLPHOSPHATASE"/>
    <property type="match status" value="1"/>
</dbReference>
<proteinExistence type="inferred from homology"/>
<dbReference type="NCBIfam" id="NF010999">
    <property type="entry name" value="PRK14425.1"/>
    <property type="match status" value="1"/>
</dbReference>
<feature type="active site" evidence="4">
    <location>
        <position position="38"/>
    </location>
</feature>